<name>A0ABX3GNE1_9BACL</name>
<dbReference type="InterPro" id="IPR010982">
    <property type="entry name" value="Lambda_DNA-bd_dom_sf"/>
</dbReference>
<organism evidence="2 3">
    <name type="scientific">Paenibacillus odorifer</name>
    <dbReference type="NCBI Taxonomy" id="189426"/>
    <lineage>
        <taxon>Bacteria</taxon>
        <taxon>Bacillati</taxon>
        <taxon>Bacillota</taxon>
        <taxon>Bacilli</taxon>
        <taxon>Bacillales</taxon>
        <taxon>Paenibacillaceae</taxon>
        <taxon>Paenibacillus</taxon>
    </lineage>
</organism>
<dbReference type="CDD" id="cd00093">
    <property type="entry name" value="HTH_XRE"/>
    <property type="match status" value="1"/>
</dbReference>
<keyword evidence="3" id="KW-1185">Reference proteome</keyword>
<dbReference type="Pfam" id="PF13443">
    <property type="entry name" value="HTH_26"/>
    <property type="match status" value="1"/>
</dbReference>
<dbReference type="Proteomes" id="UP000187158">
    <property type="component" value="Unassembled WGS sequence"/>
</dbReference>
<proteinExistence type="predicted"/>
<dbReference type="Gene3D" id="1.10.260.40">
    <property type="entry name" value="lambda repressor-like DNA-binding domains"/>
    <property type="match status" value="1"/>
</dbReference>
<feature type="domain" description="HTH cro/C1-type" evidence="1">
    <location>
        <begin position="7"/>
        <end position="63"/>
    </location>
</feature>
<dbReference type="SUPFAM" id="SSF47413">
    <property type="entry name" value="lambda repressor-like DNA-binding domains"/>
    <property type="match status" value="1"/>
</dbReference>
<dbReference type="InterPro" id="IPR001387">
    <property type="entry name" value="Cro/C1-type_HTH"/>
</dbReference>
<dbReference type="RefSeq" id="WP_076202818.1">
    <property type="nucleotide sequence ID" value="NZ_MPTN01000004.1"/>
</dbReference>
<dbReference type="EMBL" id="MPVP01000126">
    <property type="protein sequence ID" value="OMD29935.1"/>
    <property type="molecule type" value="Genomic_DNA"/>
</dbReference>
<evidence type="ECO:0000313" key="3">
    <source>
        <dbReference type="Proteomes" id="UP000187158"/>
    </source>
</evidence>
<dbReference type="SMART" id="SM00530">
    <property type="entry name" value="HTH_XRE"/>
    <property type="match status" value="1"/>
</dbReference>
<gene>
    <name evidence="2" type="ORF">BSO21_18865</name>
</gene>
<comment type="caution">
    <text evidence="2">The sequence shown here is derived from an EMBL/GenBank/DDBJ whole genome shotgun (WGS) entry which is preliminary data.</text>
</comment>
<sequence>MKIRVKLDEVLKAKGMTQKELSELTKIRPASISDLSNNVRTAINRDHLCAVAEALKITDIRDLVDFE</sequence>
<accession>A0ABX3GNE1</accession>
<dbReference type="PROSITE" id="PS50943">
    <property type="entry name" value="HTH_CROC1"/>
    <property type="match status" value="1"/>
</dbReference>
<protein>
    <submittedName>
        <fullName evidence="2">Transcriptional regulator</fullName>
    </submittedName>
</protein>
<evidence type="ECO:0000259" key="1">
    <source>
        <dbReference type="PROSITE" id="PS50943"/>
    </source>
</evidence>
<evidence type="ECO:0000313" key="2">
    <source>
        <dbReference type="EMBL" id="OMD29935.1"/>
    </source>
</evidence>
<reference evidence="2 3" key="1">
    <citation type="submission" date="2016-11" db="EMBL/GenBank/DDBJ databases">
        <title>Paenibacillus species isolates.</title>
        <authorList>
            <person name="Beno S.M."/>
        </authorList>
    </citation>
    <scope>NUCLEOTIDE SEQUENCE [LARGE SCALE GENOMIC DNA]</scope>
    <source>
        <strain evidence="2 3">FSL H7-0433</strain>
    </source>
</reference>